<dbReference type="Gene3D" id="3.40.190.10">
    <property type="entry name" value="Periplasmic binding protein-like II"/>
    <property type="match status" value="2"/>
</dbReference>
<dbReference type="AlphaFoldDB" id="A0A382BRM4"/>
<comment type="cofactor">
    <cofactor evidence="1">
        <name>dipyrromethane</name>
        <dbReference type="ChEBI" id="CHEBI:60342"/>
    </cofactor>
</comment>
<dbReference type="Pfam" id="PF01379">
    <property type="entry name" value="Porphobil_deam"/>
    <property type="match status" value="1"/>
</dbReference>
<keyword evidence="5" id="KW-0627">Porphyrin biosynthesis</keyword>
<evidence type="ECO:0000313" key="7">
    <source>
        <dbReference type="EMBL" id="SVB16314.1"/>
    </source>
</evidence>
<dbReference type="InterPro" id="IPR000860">
    <property type="entry name" value="HemC"/>
</dbReference>
<dbReference type="NCBIfam" id="TIGR00212">
    <property type="entry name" value="hemC"/>
    <property type="match status" value="1"/>
</dbReference>
<dbReference type="SUPFAM" id="SSF54782">
    <property type="entry name" value="Porphobilinogen deaminase (hydroxymethylbilane synthase), C-terminal domain"/>
    <property type="match status" value="1"/>
</dbReference>
<dbReference type="InterPro" id="IPR036803">
    <property type="entry name" value="Porphobilinogen_deaminase_C_sf"/>
</dbReference>
<sequence length="277" mass="30418">MKVGYRGSLLSLAQAGLVQQRYGSAWQQVIIQTEGDKDQKTPIAEMGGKSVFCSTIEKELLDGTIDVAIHSYKDMPGVSTPGLTVNVVLPRNNCNDYLLGKINYDSEKSPVVGTSSPRRKAQIIKLFPWVDVQDIRGNINTRVEKLQRGDYDAIVLAGAGLDLLNIDIDKRLLDIVPAVCQGIIALQTRVDDTKTNNAIAHVNDPDTYYNAQVERALLERIGGDCHTALAGNVHYDYLNAEMFLDGKHTGKLQSRKDSYNTPQAWGSAMGDLLLSLL</sequence>
<dbReference type="PROSITE" id="PS00533">
    <property type="entry name" value="PORPHOBILINOGEN_DEAM"/>
    <property type="match status" value="1"/>
</dbReference>
<dbReference type="EMBL" id="UINC01030993">
    <property type="protein sequence ID" value="SVB16314.1"/>
    <property type="molecule type" value="Genomic_DNA"/>
</dbReference>
<dbReference type="SUPFAM" id="SSF53850">
    <property type="entry name" value="Periplasmic binding protein-like II"/>
    <property type="match status" value="1"/>
</dbReference>
<gene>
    <name evidence="7" type="ORF">METZ01_LOCUS169168</name>
</gene>
<comment type="similarity">
    <text evidence="2">Belongs to the HMBS family.</text>
</comment>
<evidence type="ECO:0000256" key="3">
    <source>
        <dbReference type="ARBA" id="ARBA00012655"/>
    </source>
</evidence>
<dbReference type="EC" id="2.5.1.61" evidence="3"/>
<evidence type="ECO:0000256" key="5">
    <source>
        <dbReference type="ARBA" id="ARBA00023244"/>
    </source>
</evidence>
<dbReference type="PRINTS" id="PR00151">
    <property type="entry name" value="PORPHBDMNASE"/>
</dbReference>
<reference evidence="7" key="1">
    <citation type="submission" date="2018-05" db="EMBL/GenBank/DDBJ databases">
        <authorList>
            <person name="Lanie J.A."/>
            <person name="Ng W.-L."/>
            <person name="Kazmierczak K.M."/>
            <person name="Andrzejewski T.M."/>
            <person name="Davidsen T.M."/>
            <person name="Wayne K.J."/>
            <person name="Tettelin H."/>
            <person name="Glass J.I."/>
            <person name="Rusch D."/>
            <person name="Podicherti R."/>
            <person name="Tsui H.-C.T."/>
            <person name="Winkler M.E."/>
        </authorList>
    </citation>
    <scope>NUCLEOTIDE SEQUENCE</scope>
</reference>
<evidence type="ECO:0000256" key="1">
    <source>
        <dbReference type="ARBA" id="ARBA00001916"/>
    </source>
</evidence>
<dbReference type="InterPro" id="IPR022419">
    <property type="entry name" value="Porphobilin_deaminase_cofac_BS"/>
</dbReference>
<evidence type="ECO:0000259" key="6">
    <source>
        <dbReference type="Pfam" id="PF01379"/>
    </source>
</evidence>
<dbReference type="PANTHER" id="PTHR11557:SF0">
    <property type="entry name" value="PORPHOBILINOGEN DEAMINASE"/>
    <property type="match status" value="1"/>
</dbReference>
<feature type="domain" description="Porphobilinogen deaminase N-terminal" evidence="6">
    <location>
        <begin position="2"/>
        <end position="196"/>
    </location>
</feature>
<evidence type="ECO:0000256" key="2">
    <source>
        <dbReference type="ARBA" id="ARBA00005638"/>
    </source>
</evidence>
<organism evidence="7">
    <name type="scientific">marine metagenome</name>
    <dbReference type="NCBI Taxonomy" id="408172"/>
    <lineage>
        <taxon>unclassified sequences</taxon>
        <taxon>metagenomes</taxon>
        <taxon>ecological metagenomes</taxon>
    </lineage>
</organism>
<dbReference type="GO" id="GO:0006783">
    <property type="term" value="P:heme biosynthetic process"/>
    <property type="evidence" value="ECO:0007669"/>
    <property type="project" value="TreeGrafter"/>
</dbReference>
<protein>
    <recommendedName>
        <fullName evidence="3">hydroxymethylbilane synthase</fullName>
        <ecNumber evidence="3">2.5.1.61</ecNumber>
    </recommendedName>
</protein>
<dbReference type="PIRSF" id="PIRSF001438">
    <property type="entry name" value="4pyrrol_synth_OHMeBilane_synth"/>
    <property type="match status" value="1"/>
</dbReference>
<name>A0A382BRM4_9ZZZZ</name>
<accession>A0A382BRM4</accession>
<dbReference type="GO" id="GO:0005737">
    <property type="term" value="C:cytoplasm"/>
    <property type="evidence" value="ECO:0007669"/>
    <property type="project" value="TreeGrafter"/>
</dbReference>
<dbReference type="InterPro" id="IPR022417">
    <property type="entry name" value="Porphobilin_deaminase_N"/>
</dbReference>
<keyword evidence="4" id="KW-0808">Transferase</keyword>
<evidence type="ECO:0000256" key="4">
    <source>
        <dbReference type="ARBA" id="ARBA00022679"/>
    </source>
</evidence>
<proteinExistence type="inferred from homology"/>
<dbReference type="GO" id="GO:0004418">
    <property type="term" value="F:hydroxymethylbilane synthase activity"/>
    <property type="evidence" value="ECO:0007669"/>
    <property type="project" value="UniProtKB-EC"/>
</dbReference>
<dbReference type="PANTHER" id="PTHR11557">
    <property type="entry name" value="PORPHOBILINOGEN DEAMINASE"/>
    <property type="match status" value="1"/>
</dbReference>